<proteinExistence type="inferred from homology"/>
<comment type="caution">
    <text evidence="10">The sequence shown here is derived from an EMBL/GenBank/DDBJ whole genome shotgun (WGS) entry which is preliminary data.</text>
</comment>
<comment type="similarity">
    <text evidence="9">Belongs to the SecE/SEC61-gamma family.</text>
</comment>
<keyword evidence="6 9" id="KW-1133">Transmembrane helix</keyword>
<comment type="caution">
    <text evidence="9">Lacks conserved residue(s) required for the propagation of feature annotation.</text>
</comment>
<keyword evidence="4 9" id="KW-0812">Transmembrane</keyword>
<evidence type="ECO:0000256" key="8">
    <source>
        <dbReference type="ARBA" id="ARBA00023136"/>
    </source>
</evidence>
<organism evidence="10">
    <name type="scientific">Coralloluteibacterium stylophorae</name>
    <dbReference type="NCBI Taxonomy" id="1776034"/>
    <lineage>
        <taxon>Bacteria</taxon>
        <taxon>Pseudomonadati</taxon>
        <taxon>Pseudomonadota</taxon>
        <taxon>Gammaproteobacteria</taxon>
        <taxon>Lysobacterales</taxon>
        <taxon>Lysobacteraceae</taxon>
        <taxon>Coralloluteibacterium</taxon>
    </lineage>
</organism>
<dbReference type="GO" id="GO:0008320">
    <property type="term" value="F:protein transmembrane transporter activity"/>
    <property type="evidence" value="ECO:0007669"/>
    <property type="project" value="UniProtKB-UniRule"/>
</dbReference>
<evidence type="ECO:0000256" key="2">
    <source>
        <dbReference type="ARBA" id="ARBA00022448"/>
    </source>
</evidence>
<name>A0A8J7VVN3_9GAMM</name>
<comment type="subcellular location">
    <subcellularLocation>
        <location evidence="1">Membrane</location>
    </subcellularLocation>
</comment>
<evidence type="ECO:0000256" key="1">
    <source>
        <dbReference type="ARBA" id="ARBA00004370"/>
    </source>
</evidence>
<evidence type="ECO:0000313" key="10">
    <source>
        <dbReference type="EMBL" id="MBR0563126.1"/>
    </source>
</evidence>
<keyword evidence="3 9" id="KW-1003">Cell membrane</keyword>
<dbReference type="InterPro" id="IPR001901">
    <property type="entry name" value="Translocase_SecE/Sec61-g"/>
</dbReference>
<sequence>MNSKAEQSAGATTGADIAKYAVSALLIIAAIVIGTFDPFGLAAPLPTVIGLVGAIAGVALLLPTTLGRRASGSLGEARFELRKVVWPTRQETTRMTLVVAVVVVILTILVGIIDFLISGGMRLLLGN</sequence>
<dbReference type="PANTHER" id="PTHR33910">
    <property type="entry name" value="PROTEIN TRANSLOCASE SUBUNIT SECE"/>
    <property type="match status" value="1"/>
</dbReference>
<dbReference type="InterPro" id="IPR038379">
    <property type="entry name" value="SecE_sf"/>
</dbReference>
<comment type="function">
    <text evidence="9">Essential subunit of the Sec protein translocation channel SecYEG. Clamps together the 2 halves of SecY. May contact the channel plug during translocation.</text>
</comment>
<dbReference type="GO" id="GO:0043952">
    <property type="term" value="P:protein transport by the Sec complex"/>
    <property type="evidence" value="ECO:0007669"/>
    <property type="project" value="UniProtKB-UniRule"/>
</dbReference>
<feature type="transmembrane region" description="Helical" evidence="9">
    <location>
        <begin position="97"/>
        <end position="117"/>
    </location>
</feature>
<dbReference type="PANTHER" id="PTHR33910:SF1">
    <property type="entry name" value="PROTEIN TRANSLOCASE SUBUNIT SECE"/>
    <property type="match status" value="1"/>
</dbReference>
<keyword evidence="7 9" id="KW-0811">Translocation</keyword>
<keyword evidence="8 9" id="KW-0472">Membrane</keyword>
<dbReference type="NCBIfam" id="TIGR00964">
    <property type="entry name" value="secE_bact"/>
    <property type="match status" value="1"/>
</dbReference>
<evidence type="ECO:0000256" key="7">
    <source>
        <dbReference type="ARBA" id="ARBA00023010"/>
    </source>
</evidence>
<reference evidence="10" key="1">
    <citation type="submission" date="2021-04" db="EMBL/GenBank/DDBJ databases">
        <authorList>
            <person name="Karlyshev A.V."/>
        </authorList>
    </citation>
    <scope>NUCLEOTIDE SEQUENCE</scope>
    <source>
        <strain evidence="10">LMG 29479</strain>
    </source>
</reference>
<dbReference type="Gene3D" id="1.20.5.1030">
    <property type="entry name" value="Preprotein translocase secy subunit"/>
    <property type="match status" value="1"/>
</dbReference>
<gene>
    <name evidence="9 10" type="primary">secE</name>
    <name evidence="10" type="ORF">KB893_11480</name>
</gene>
<feature type="transmembrane region" description="Helical" evidence="9">
    <location>
        <begin position="20"/>
        <end position="36"/>
    </location>
</feature>
<dbReference type="EMBL" id="JAGQFT010000101">
    <property type="protein sequence ID" value="MBR0563126.1"/>
    <property type="molecule type" value="Genomic_DNA"/>
</dbReference>
<dbReference type="InterPro" id="IPR005807">
    <property type="entry name" value="SecE_bac"/>
</dbReference>
<dbReference type="GO" id="GO:0005886">
    <property type="term" value="C:plasma membrane"/>
    <property type="evidence" value="ECO:0007669"/>
    <property type="project" value="UniProtKB-UniRule"/>
</dbReference>
<dbReference type="GO" id="GO:0065002">
    <property type="term" value="P:intracellular protein transmembrane transport"/>
    <property type="evidence" value="ECO:0007669"/>
    <property type="project" value="UniProtKB-UniRule"/>
</dbReference>
<evidence type="ECO:0000256" key="4">
    <source>
        <dbReference type="ARBA" id="ARBA00022692"/>
    </source>
</evidence>
<evidence type="ECO:0000256" key="3">
    <source>
        <dbReference type="ARBA" id="ARBA00022475"/>
    </source>
</evidence>
<comment type="subunit">
    <text evidence="9">Component of the Sec protein translocase complex. Heterotrimer consisting of SecY, SecE and SecG subunits. The heterotrimers can form oligomers, although 1 heterotrimer is thought to be able to translocate proteins. Interacts with the ribosome. Interacts with SecDF, and other proteins may be involved. Interacts with SecA.</text>
</comment>
<feature type="transmembrane region" description="Helical" evidence="9">
    <location>
        <begin position="42"/>
        <end position="62"/>
    </location>
</feature>
<dbReference type="GO" id="GO:0006605">
    <property type="term" value="P:protein targeting"/>
    <property type="evidence" value="ECO:0007669"/>
    <property type="project" value="UniProtKB-UniRule"/>
</dbReference>
<dbReference type="HAMAP" id="MF_00422">
    <property type="entry name" value="SecE"/>
    <property type="match status" value="1"/>
</dbReference>
<evidence type="ECO:0000256" key="6">
    <source>
        <dbReference type="ARBA" id="ARBA00022989"/>
    </source>
</evidence>
<keyword evidence="2 9" id="KW-0813">Transport</keyword>
<evidence type="ECO:0000256" key="9">
    <source>
        <dbReference type="HAMAP-Rule" id="MF_00422"/>
    </source>
</evidence>
<dbReference type="Pfam" id="PF00584">
    <property type="entry name" value="SecE"/>
    <property type="match status" value="1"/>
</dbReference>
<dbReference type="GO" id="GO:0009306">
    <property type="term" value="P:protein secretion"/>
    <property type="evidence" value="ECO:0007669"/>
    <property type="project" value="UniProtKB-UniRule"/>
</dbReference>
<dbReference type="AlphaFoldDB" id="A0A8J7VVN3"/>
<evidence type="ECO:0000256" key="5">
    <source>
        <dbReference type="ARBA" id="ARBA00022927"/>
    </source>
</evidence>
<protein>
    <recommendedName>
        <fullName evidence="9">Protein translocase subunit SecE</fullName>
    </recommendedName>
</protein>
<keyword evidence="5 9" id="KW-0653">Protein transport</keyword>
<accession>A0A8J7VVN3</accession>